<feature type="non-terminal residue" evidence="2">
    <location>
        <position position="175"/>
    </location>
</feature>
<dbReference type="Gene3D" id="2.80.10.50">
    <property type="match status" value="1"/>
</dbReference>
<dbReference type="EMBL" id="JAWWNJ010000008">
    <property type="protein sequence ID" value="KAK7050515.1"/>
    <property type="molecule type" value="Genomic_DNA"/>
</dbReference>
<reference evidence="2 3" key="1">
    <citation type="journal article" date="2024" name="J Genomics">
        <title>Draft genome sequencing and assembly of Favolaschia claudopus CIRM-BRFM 2984 isolated from oak limbs.</title>
        <authorList>
            <person name="Navarro D."/>
            <person name="Drula E."/>
            <person name="Chaduli D."/>
            <person name="Cazenave R."/>
            <person name="Ahrendt S."/>
            <person name="Wang J."/>
            <person name="Lipzen A."/>
            <person name="Daum C."/>
            <person name="Barry K."/>
            <person name="Grigoriev I.V."/>
            <person name="Favel A."/>
            <person name="Rosso M.N."/>
            <person name="Martin F."/>
        </authorList>
    </citation>
    <scope>NUCLEOTIDE SEQUENCE [LARGE SCALE GENOMIC DNA]</scope>
    <source>
        <strain evidence="2 3">CIRM-BRFM 2984</strain>
    </source>
</reference>
<dbReference type="Proteomes" id="UP001362999">
    <property type="component" value="Unassembled WGS sequence"/>
</dbReference>
<accession>A0AAW0DJY2</accession>
<proteinExistence type="predicted"/>
<sequence>MLSASTILLSFGLLVAATPAPRASCSPNLEGAGVSIIAGSVEWSVSSPVAGTLLGHNAESKATAEWHVQQTGTTPATYFVKDINNNQLVVGIGADGVLALEQIDSSKSTQTWAISCDSCSSGASSIPQGGEFATGCKIISTSSGLCAEVQHAGAHISQSQCAAAVAQSWDFWTAT</sequence>
<evidence type="ECO:0000313" key="2">
    <source>
        <dbReference type="EMBL" id="KAK7050515.1"/>
    </source>
</evidence>
<feature type="chain" id="PRO_5043339886" evidence="1">
    <location>
        <begin position="18"/>
        <end position="175"/>
    </location>
</feature>
<gene>
    <name evidence="2" type="ORF">R3P38DRAFT_2865590</name>
</gene>
<dbReference type="AlphaFoldDB" id="A0AAW0DJY2"/>
<protein>
    <submittedName>
        <fullName evidence="2">Uncharacterized protein</fullName>
    </submittedName>
</protein>
<comment type="caution">
    <text evidence="2">The sequence shown here is derived from an EMBL/GenBank/DDBJ whole genome shotgun (WGS) entry which is preliminary data.</text>
</comment>
<evidence type="ECO:0000313" key="3">
    <source>
        <dbReference type="Proteomes" id="UP001362999"/>
    </source>
</evidence>
<name>A0AAW0DJY2_9AGAR</name>
<organism evidence="2 3">
    <name type="scientific">Favolaschia claudopus</name>
    <dbReference type="NCBI Taxonomy" id="2862362"/>
    <lineage>
        <taxon>Eukaryota</taxon>
        <taxon>Fungi</taxon>
        <taxon>Dikarya</taxon>
        <taxon>Basidiomycota</taxon>
        <taxon>Agaricomycotina</taxon>
        <taxon>Agaricomycetes</taxon>
        <taxon>Agaricomycetidae</taxon>
        <taxon>Agaricales</taxon>
        <taxon>Marasmiineae</taxon>
        <taxon>Mycenaceae</taxon>
        <taxon>Favolaschia</taxon>
    </lineage>
</organism>
<evidence type="ECO:0000256" key="1">
    <source>
        <dbReference type="SAM" id="SignalP"/>
    </source>
</evidence>
<keyword evidence="3" id="KW-1185">Reference proteome</keyword>
<keyword evidence="1" id="KW-0732">Signal</keyword>
<feature type="signal peptide" evidence="1">
    <location>
        <begin position="1"/>
        <end position="17"/>
    </location>
</feature>